<dbReference type="Pfam" id="PF13499">
    <property type="entry name" value="EF-hand_7"/>
    <property type="match status" value="1"/>
</dbReference>
<dbReference type="InterPro" id="IPR022764">
    <property type="entry name" value="Peptidase_S54_rhomboid_dom"/>
</dbReference>
<dbReference type="InterPro" id="IPR035952">
    <property type="entry name" value="Rhomboid-like_sf"/>
</dbReference>
<dbReference type="InterPro" id="IPR018247">
    <property type="entry name" value="EF_Hand_1_Ca_BS"/>
</dbReference>
<evidence type="ECO:0000256" key="1">
    <source>
        <dbReference type="ARBA" id="ARBA00000156"/>
    </source>
</evidence>
<comment type="catalytic activity">
    <reaction evidence="1">
        <text>Cleaves type-1 transmembrane domains using a catalytic dyad composed of serine and histidine that are contributed by different transmembrane domains.</text>
        <dbReference type="EC" id="3.4.21.105"/>
    </reaction>
</comment>
<keyword evidence="5" id="KW-0645">Protease</keyword>
<dbReference type="SUPFAM" id="SSF144091">
    <property type="entry name" value="Rhomboid-like"/>
    <property type="match status" value="1"/>
</dbReference>
<keyword evidence="11 12" id="KW-0472">Membrane</keyword>
<dbReference type="GO" id="GO:0004252">
    <property type="term" value="F:serine-type endopeptidase activity"/>
    <property type="evidence" value="ECO:0007669"/>
    <property type="project" value="InterPro"/>
</dbReference>
<dbReference type="InterPro" id="IPR002048">
    <property type="entry name" value="EF_hand_dom"/>
</dbReference>
<dbReference type="FunFam" id="1.20.1540.10:FF:000007">
    <property type="entry name" value="Rhomboid like 2"/>
    <property type="match status" value="1"/>
</dbReference>
<dbReference type="EMBL" id="IACT01006683">
    <property type="protein sequence ID" value="LAC25808.1"/>
    <property type="molecule type" value="mRNA"/>
</dbReference>
<feature type="transmembrane region" description="Helical" evidence="12">
    <location>
        <begin position="210"/>
        <end position="226"/>
    </location>
</feature>
<evidence type="ECO:0000313" key="14">
    <source>
        <dbReference type="EMBL" id="LAC25808.1"/>
    </source>
</evidence>
<dbReference type="PROSITE" id="PS50222">
    <property type="entry name" value="EF_HAND_2"/>
    <property type="match status" value="2"/>
</dbReference>
<dbReference type="EC" id="3.4.21.105" evidence="4"/>
<evidence type="ECO:0000259" key="13">
    <source>
        <dbReference type="PROSITE" id="PS50222"/>
    </source>
</evidence>
<evidence type="ECO:0000256" key="11">
    <source>
        <dbReference type="ARBA" id="ARBA00023136"/>
    </source>
</evidence>
<organism evidence="14">
    <name type="scientific">Hirondellea gigas</name>
    <dbReference type="NCBI Taxonomy" id="1518452"/>
    <lineage>
        <taxon>Eukaryota</taxon>
        <taxon>Metazoa</taxon>
        <taxon>Ecdysozoa</taxon>
        <taxon>Arthropoda</taxon>
        <taxon>Crustacea</taxon>
        <taxon>Multicrustacea</taxon>
        <taxon>Malacostraca</taxon>
        <taxon>Eumalacostraca</taxon>
        <taxon>Peracarida</taxon>
        <taxon>Amphipoda</taxon>
        <taxon>Amphilochidea</taxon>
        <taxon>Lysianassida</taxon>
        <taxon>Lysianassidira</taxon>
        <taxon>Lysianassoidea</taxon>
        <taxon>Lysianassidae</taxon>
        <taxon>Hirondellea</taxon>
    </lineage>
</organism>
<dbReference type="CDD" id="cd00051">
    <property type="entry name" value="EFh"/>
    <property type="match status" value="1"/>
</dbReference>
<dbReference type="AlphaFoldDB" id="A0A6A7G437"/>
<feature type="transmembrane region" description="Helical" evidence="12">
    <location>
        <begin position="265"/>
        <end position="282"/>
    </location>
</feature>
<keyword evidence="8" id="KW-0720">Serine protease</keyword>
<evidence type="ECO:0000256" key="9">
    <source>
        <dbReference type="ARBA" id="ARBA00022837"/>
    </source>
</evidence>
<feature type="domain" description="EF-hand" evidence="13">
    <location>
        <begin position="9"/>
        <end position="44"/>
    </location>
</feature>
<dbReference type="Gene3D" id="1.20.1540.10">
    <property type="entry name" value="Rhomboid-like"/>
    <property type="match status" value="1"/>
</dbReference>
<keyword evidence="6 12" id="KW-0812">Transmembrane</keyword>
<evidence type="ECO:0000256" key="12">
    <source>
        <dbReference type="SAM" id="Phobius"/>
    </source>
</evidence>
<keyword evidence="10 12" id="KW-1133">Transmembrane helix</keyword>
<evidence type="ECO:0000256" key="5">
    <source>
        <dbReference type="ARBA" id="ARBA00022670"/>
    </source>
</evidence>
<dbReference type="InterPro" id="IPR011992">
    <property type="entry name" value="EF-hand-dom_pair"/>
</dbReference>
<comment type="subcellular location">
    <subcellularLocation>
        <location evidence="2">Membrane</location>
        <topology evidence="2">Multi-pass membrane protein</topology>
    </subcellularLocation>
</comment>
<sequence length="360" mass="40096">MSQSATAPAEPINWHQIFLHIDADGDGLILKSELRHYILHRPISELPLSEALVDNLLTRVDYDNDGYINLQEFYALVNVSQEPVVRNAIRRALVSAALSLTPRSQQAHVDRIYLQHYTCCPPPIAIPAFCIAQIGVFVYYAVGSEKSTTPYSPVPFDSPLIYDPMRRQEAWRFISYMLLHAGYVHLVSNCLMACIVGLPLETVHKWWRLTLLYMAGVLAGSLASSITDPTTYLVGASGGVYALVAAHLANVILNWGEMPFNWIRLVSLIVLMGTDIGVFIWGTEGQNVSYSAHLAGAISGFLVGLMVLRNLRRLKWEIILKWIGFVIYIGLVIAAVVVNVFFYDELGMYPPMPAETELTA</sequence>
<keyword evidence="9" id="KW-0106">Calcium</keyword>
<evidence type="ECO:0000256" key="10">
    <source>
        <dbReference type="ARBA" id="ARBA00022989"/>
    </source>
</evidence>
<evidence type="ECO:0000256" key="8">
    <source>
        <dbReference type="ARBA" id="ARBA00022825"/>
    </source>
</evidence>
<feature type="transmembrane region" description="Helical" evidence="12">
    <location>
        <begin position="173"/>
        <end position="198"/>
    </location>
</feature>
<dbReference type="GO" id="GO:0005509">
    <property type="term" value="F:calcium ion binding"/>
    <property type="evidence" value="ECO:0007669"/>
    <property type="project" value="InterPro"/>
</dbReference>
<keyword evidence="7" id="KW-0378">Hydrolase</keyword>
<dbReference type="Pfam" id="PF01694">
    <property type="entry name" value="Rhomboid"/>
    <property type="match status" value="1"/>
</dbReference>
<accession>A0A6A7G437</accession>
<dbReference type="SMART" id="SM00054">
    <property type="entry name" value="EFh"/>
    <property type="match status" value="2"/>
</dbReference>
<protein>
    <recommendedName>
        <fullName evidence="4">rhomboid protease</fullName>
        <ecNumber evidence="4">3.4.21.105</ecNumber>
    </recommendedName>
</protein>
<dbReference type="PANTHER" id="PTHR45840">
    <property type="entry name" value="RHOMBOID-RELATED PROTEIN"/>
    <property type="match status" value="1"/>
</dbReference>
<dbReference type="PROSITE" id="PS00018">
    <property type="entry name" value="EF_HAND_1"/>
    <property type="match status" value="1"/>
</dbReference>
<evidence type="ECO:0000256" key="3">
    <source>
        <dbReference type="ARBA" id="ARBA00009045"/>
    </source>
</evidence>
<feature type="transmembrane region" description="Helical" evidence="12">
    <location>
        <begin position="320"/>
        <end position="343"/>
    </location>
</feature>
<dbReference type="GO" id="GO:0006508">
    <property type="term" value="P:proteolysis"/>
    <property type="evidence" value="ECO:0007669"/>
    <property type="project" value="UniProtKB-KW"/>
</dbReference>
<reference evidence="14" key="1">
    <citation type="submission" date="2017-11" db="EMBL/GenBank/DDBJ databases">
        <title>The sensing device of the deep-sea amphipod.</title>
        <authorList>
            <person name="Kobayashi H."/>
            <person name="Nagahama T."/>
            <person name="Arai W."/>
            <person name="Sasagawa Y."/>
            <person name="Umeda M."/>
            <person name="Hayashi T."/>
            <person name="Nikaido I."/>
            <person name="Watanabe H."/>
            <person name="Oguri K."/>
            <person name="Kitazato H."/>
            <person name="Fujioka K."/>
            <person name="Kido Y."/>
            <person name="Takami H."/>
        </authorList>
    </citation>
    <scope>NUCLEOTIDE SEQUENCE</scope>
    <source>
        <tissue evidence="14">Whole body</tissue>
    </source>
</reference>
<dbReference type="Gene3D" id="1.10.238.10">
    <property type="entry name" value="EF-hand"/>
    <property type="match status" value="1"/>
</dbReference>
<evidence type="ECO:0000256" key="2">
    <source>
        <dbReference type="ARBA" id="ARBA00004141"/>
    </source>
</evidence>
<comment type="similarity">
    <text evidence="3">Belongs to the peptidase S54 family.</text>
</comment>
<dbReference type="InterPro" id="IPR051739">
    <property type="entry name" value="Rhomboid_IM_Serine_Proteases"/>
</dbReference>
<evidence type="ECO:0000256" key="6">
    <source>
        <dbReference type="ARBA" id="ARBA00022692"/>
    </source>
</evidence>
<proteinExistence type="evidence at transcript level"/>
<dbReference type="PANTHER" id="PTHR45840:SF2">
    <property type="entry name" value="PROTEIN RHOMBOID-RELATED"/>
    <property type="match status" value="1"/>
</dbReference>
<evidence type="ECO:0000256" key="7">
    <source>
        <dbReference type="ARBA" id="ARBA00022801"/>
    </source>
</evidence>
<feature type="domain" description="EF-hand" evidence="13">
    <location>
        <begin position="48"/>
        <end position="83"/>
    </location>
</feature>
<feature type="transmembrane region" description="Helical" evidence="12">
    <location>
        <begin position="124"/>
        <end position="142"/>
    </location>
</feature>
<dbReference type="SUPFAM" id="SSF47473">
    <property type="entry name" value="EF-hand"/>
    <property type="match status" value="1"/>
</dbReference>
<name>A0A6A7G437_9CRUS</name>
<feature type="transmembrane region" description="Helical" evidence="12">
    <location>
        <begin position="232"/>
        <end position="253"/>
    </location>
</feature>
<feature type="transmembrane region" description="Helical" evidence="12">
    <location>
        <begin position="288"/>
        <end position="308"/>
    </location>
</feature>
<evidence type="ECO:0000256" key="4">
    <source>
        <dbReference type="ARBA" id="ARBA00013039"/>
    </source>
</evidence>
<dbReference type="GO" id="GO:0016020">
    <property type="term" value="C:membrane"/>
    <property type="evidence" value="ECO:0007669"/>
    <property type="project" value="UniProtKB-SubCell"/>
</dbReference>